<dbReference type="Proteomes" id="UP000789595">
    <property type="component" value="Unassembled WGS sequence"/>
</dbReference>
<feature type="domain" description="2Fe-2S ferredoxin-type" evidence="16">
    <location>
        <begin position="57"/>
        <end position="139"/>
    </location>
</feature>
<keyword evidence="11 15" id="KW-0408">Iron</keyword>
<evidence type="ECO:0000256" key="8">
    <source>
        <dbReference type="ARBA" id="ARBA00022723"/>
    </source>
</evidence>
<keyword evidence="4" id="KW-0813">Transport</keyword>
<comment type="caution">
    <text evidence="18">The sequence shown here is derived from an EMBL/GenBank/DDBJ whole genome shotgun (WGS) entry which is preliminary data.</text>
</comment>
<dbReference type="InterPro" id="IPR025192">
    <property type="entry name" value="Succ_DH/fum_Rdtase_N"/>
</dbReference>
<dbReference type="PANTHER" id="PTHR11921">
    <property type="entry name" value="SUCCINATE DEHYDROGENASE IRON-SULFUR PROTEIN"/>
    <property type="match status" value="1"/>
</dbReference>
<evidence type="ECO:0000256" key="15">
    <source>
        <dbReference type="RuleBase" id="RU361237"/>
    </source>
</evidence>
<dbReference type="GO" id="GO:0005743">
    <property type="term" value="C:mitochondrial inner membrane"/>
    <property type="evidence" value="ECO:0007669"/>
    <property type="project" value="UniProtKB-SubCell"/>
</dbReference>
<protein>
    <recommendedName>
        <fullName evidence="15">Succinate dehydrogenase [ubiquinone] iron-sulfur subunit, mitochondrial</fullName>
        <ecNumber evidence="15">1.3.5.1</ecNumber>
    </recommendedName>
</protein>
<evidence type="ECO:0000256" key="5">
    <source>
        <dbReference type="ARBA" id="ARBA00022485"/>
    </source>
</evidence>
<dbReference type="GO" id="GO:0009055">
    <property type="term" value="F:electron transfer activity"/>
    <property type="evidence" value="ECO:0007669"/>
    <property type="project" value="InterPro"/>
</dbReference>
<dbReference type="GO" id="GO:0046872">
    <property type="term" value="F:metal ion binding"/>
    <property type="evidence" value="ECO:0007669"/>
    <property type="project" value="UniProtKB-KW"/>
</dbReference>
<dbReference type="UniPathway" id="UPA00223">
    <property type="reaction ID" value="UER01006"/>
</dbReference>
<evidence type="ECO:0000256" key="10">
    <source>
        <dbReference type="ARBA" id="ARBA00023002"/>
    </source>
</evidence>
<comment type="cofactor">
    <cofactor evidence="15">
        <name>[4Fe-4S] cluster</name>
        <dbReference type="ChEBI" id="CHEBI:49883"/>
    </cofactor>
    <text evidence="15">Binds 1 [4Fe-4S] cluster.</text>
</comment>
<dbReference type="PROSITE" id="PS00198">
    <property type="entry name" value="4FE4S_FER_1"/>
    <property type="match status" value="1"/>
</dbReference>
<dbReference type="Gene3D" id="3.10.20.30">
    <property type="match status" value="1"/>
</dbReference>
<sequence length="286" mass="32079">MLRVSVQRAARATLGAAGPARRAPGAGWAVSATRAALSTQASTGDNVRYFKIYRWDPEVPGQKPYTSTYPVDLDECGPMVLDALIKIKAEQEPGLTFRRSCREGICGSCAMNINGTNTLACLCYITPPGEEKVSDKPVTINPLPHMYVIKDLVPDMTNFYDQYRSIKPWLQTKSEHDLTQEHLQTQVDRKKLDGMYECILCACCSTSCPSYWWNADSYLGPAVLMQAYRWIQDSRDDMRQERLEALDDAFKLYRCHTIMNCSKTCPKHLNPGKAIGEIKKAIADAH</sequence>
<evidence type="ECO:0000256" key="4">
    <source>
        <dbReference type="ARBA" id="ARBA00022448"/>
    </source>
</evidence>
<proteinExistence type="inferred from homology"/>
<comment type="subcellular location">
    <subcellularLocation>
        <location evidence="1 15">Mitochondrion inner membrane</location>
        <topology evidence="1 15">Peripheral membrane protein</topology>
        <orientation evidence="1 15">Matrix side</orientation>
    </subcellularLocation>
</comment>
<dbReference type="GO" id="GO:0051537">
    <property type="term" value="F:2 iron, 2 sulfur cluster binding"/>
    <property type="evidence" value="ECO:0007669"/>
    <property type="project" value="UniProtKB-KW"/>
</dbReference>
<dbReference type="GO" id="GO:0051538">
    <property type="term" value="F:3 iron, 4 sulfur cluster binding"/>
    <property type="evidence" value="ECO:0007669"/>
    <property type="project" value="UniProtKB-KW"/>
</dbReference>
<keyword evidence="9" id="KW-0249">Electron transport</keyword>
<gene>
    <name evidence="18" type="ORF">PECAL_6P15550</name>
</gene>
<dbReference type="Gene3D" id="1.10.1060.10">
    <property type="entry name" value="Alpha-helical ferredoxin"/>
    <property type="match status" value="1"/>
</dbReference>
<dbReference type="AlphaFoldDB" id="A0A8J2T2V5"/>
<dbReference type="Pfam" id="PF13085">
    <property type="entry name" value="Fer2_3"/>
    <property type="match status" value="1"/>
</dbReference>
<dbReference type="FunFam" id="1.10.1060.10:FF:000001">
    <property type="entry name" value="Succinate dehydrogenase iron-sulfur subunit SdhB"/>
    <property type="match status" value="1"/>
</dbReference>
<dbReference type="FunFam" id="3.10.20.30:FF:000007">
    <property type="entry name" value="Succinate dehydrogenase [ubiquinone] iron-sulfur subunit, mitochondrial"/>
    <property type="match status" value="1"/>
</dbReference>
<comment type="function">
    <text evidence="15">Iron-sulfur protein (IP) subunit of succinate dehydrogenase (SDH) that is involved in complex II of the mitochondrial electron transport chain and is responsible for transferring electrons from succinate to ubiquinone (coenzyme Q).</text>
</comment>
<name>A0A8J2T2V5_9STRA</name>
<evidence type="ECO:0000313" key="18">
    <source>
        <dbReference type="EMBL" id="CAH0379917.1"/>
    </source>
</evidence>
<dbReference type="PROSITE" id="PS00197">
    <property type="entry name" value="2FE2S_FER_1"/>
    <property type="match status" value="1"/>
</dbReference>
<evidence type="ECO:0000256" key="9">
    <source>
        <dbReference type="ARBA" id="ARBA00022982"/>
    </source>
</evidence>
<organism evidence="18 19">
    <name type="scientific">Pelagomonas calceolata</name>
    <dbReference type="NCBI Taxonomy" id="35677"/>
    <lineage>
        <taxon>Eukaryota</taxon>
        <taxon>Sar</taxon>
        <taxon>Stramenopiles</taxon>
        <taxon>Ochrophyta</taxon>
        <taxon>Pelagophyceae</taxon>
        <taxon>Pelagomonadales</taxon>
        <taxon>Pelagomonadaceae</taxon>
        <taxon>Pelagomonas</taxon>
    </lineage>
</organism>
<evidence type="ECO:0000256" key="13">
    <source>
        <dbReference type="ARBA" id="ARBA00023291"/>
    </source>
</evidence>
<dbReference type="SUPFAM" id="SSF46548">
    <property type="entry name" value="alpha-helical ferredoxin"/>
    <property type="match status" value="1"/>
</dbReference>
<evidence type="ECO:0000256" key="12">
    <source>
        <dbReference type="ARBA" id="ARBA00023014"/>
    </source>
</evidence>
<dbReference type="Pfam" id="PF13534">
    <property type="entry name" value="Fer4_17"/>
    <property type="match status" value="1"/>
</dbReference>
<keyword evidence="10" id="KW-0560">Oxidoreductase</keyword>
<keyword evidence="12 15" id="KW-0411">Iron-sulfur</keyword>
<accession>A0A8J2T2V5</accession>
<dbReference type="InterPro" id="IPR001041">
    <property type="entry name" value="2Fe-2S_ferredoxin-type"/>
</dbReference>
<dbReference type="PANTHER" id="PTHR11921:SF29">
    <property type="entry name" value="SUCCINATE DEHYDROGENASE [UBIQUINONE] IRON-SULFUR SUBUNIT, MITOCHONDRIAL"/>
    <property type="match status" value="1"/>
</dbReference>
<dbReference type="InterPro" id="IPR009051">
    <property type="entry name" value="Helical_ferredxn"/>
</dbReference>
<keyword evidence="13 15" id="KW-0003">3Fe-4S</keyword>
<keyword evidence="15" id="KW-0472">Membrane</keyword>
<evidence type="ECO:0000313" key="19">
    <source>
        <dbReference type="Proteomes" id="UP000789595"/>
    </source>
</evidence>
<keyword evidence="15" id="KW-0999">Mitochondrion inner membrane</keyword>
<dbReference type="EC" id="1.3.5.1" evidence="15"/>
<dbReference type="InterPro" id="IPR012675">
    <property type="entry name" value="Beta-grasp_dom_sf"/>
</dbReference>
<comment type="similarity">
    <text evidence="3 15">Belongs to the succinate dehydrogenase/fumarate reductase iron-sulfur protein family.</text>
</comment>
<dbReference type="InterPro" id="IPR017900">
    <property type="entry name" value="4Fe4S_Fe_S_CS"/>
</dbReference>
<dbReference type="PROSITE" id="PS51085">
    <property type="entry name" value="2FE2S_FER_2"/>
    <property type="match status" value="1"/>
</dbReference>
<feature type="domain" description="4Fe-4S ferredoxin-type" evidence="17">
    <location>
        <begin position="188"/>
        <end position="218"/>
    </location>
</feature>
<dbReference type="GO" id="GO:0006099">
    <property type="term" value="P:tricarboxylic acid cycle"/>
    <property type="evidence" value="ECO:0007669"/>
    <property type="project" value="UniProtKB-UniPathway"/>
</dbReference>
<dbReference type="OrthoDB" id="1696654at2759"/>
<evidence type="ECO:0000259" key="17">
    <source>
        <dbReference type="PROSITE" id="PS51379"/>
    </source>
</evidence>
<keyword evidence="8 15" id="KW-0479">Metal-binding</keyword>
<keyword evidence="5 15" id="KW-0004">4Fe-4S</keyword>
<dbReference type="NCBIfam" id="NF004616">
    <property type="entry name" value="PRK05950.1"/>
    <property type="match status" value="1"/>
</dbReference>
<dbReference type="CDD" id="cd00207">
    <property type="entry name" value="fer2"/>
    <property type="match status" value="1"/>
</dbReference>
<dbReference type="InterPro" id="IPR017896">
    <property type="entry name" value="4Fe4S_Fe-S-bd"/>
</dbReference>
<evidence type="ECO:0000256" key="14">
    <source>
        <dbReference type="ARBA" id="ARBA00049220"/>
    </source>
</evidence>
<reference evidence="18" key="1">
    <citation type="submission" date="2021-11" db="EMBL/GenBank/DDBJ databases">
        <authorList>
            <consortium name="Genoscope - CEA"/>
            <person name="William W."/>
        </authorList>
    </citation>
    <scope>NUCLEOTIDE SEQUENCE</scope>
</reference>
<comment type="pathway">
    <text evidence="2 15">Carbohydrate metabolism; tricarboxylic acid cycle; fumarate from succinate (eukaryal route): step 1/1.</text>
</comment>
<evidence type="ECO:0000256" key="2">
    <source>
        <dbReference type="ARBA" id="ARBA00004788"/>
    </source>
</evidence>
<comment type="cofactor">
    <cofactor evidence="15">
        <name>[3Fe-4S] cluster</name>
        <dbReference type="ChEBI" id="CHEBI:21137"/>
    </cofactor>
    <text evidence="15">Binds 1 [3Fe-4S] cluster.</text>
</comment>
<dbReference type="SUPFAM" id="SSF54292">
    <property type="entry name" value="2Fe-2S ferredoxin-like"/>
    <property type="match status" value="1"/>
</dbReference>
<keyword evidence="7 15" id="KW-0001">2Fe-2S</keyword>
<comment type="cofactor">
    <cofactor evidence="15">
        <name>[2Fe-2S] cluster</name>
        <dbReference type="ChEBI" id="CHEBI:190135"/>
    </cofactor>
    <text evidence="15">Binds 1 [2Fe-2S] cluster.</text>
</comment>
<dbReference type="InterPro" id="IPR006058">
    <property type="entry name" value="2Fe2S_fd_BS"/>
</dbReference>
<evidence type="ECO:0000259" key="16">
    <source>
        <dbReference type="PROSITE" id="PS51085"/>
    </source>
</evidence>
<comment type="catalytic activity">
    <reaction evidence="14">
        <text>a quinone + succinate = fumarate + a quinol</text>
        <dbReference type="Rhea" id="RHEA:40523"/>
        <dbReference type="ChEBI" id="CHEBI:24646"/>
        <dbReference type="ChEBI" id="CHEBI:29806"/>
        <dbReference type="ChEBI" id="CHEBI:30031"/>
        <dbReference type="ChEBI" id="CHEBI:132124"/>
        <dbReference type="EC" id="1.3.5.1"/>
    </reaction>
</comment>
<dbReference type="EMBL" id="CAKKNE010000006">
    <property type="protein sequence ID" value="CAH0379917.1"/>
    <property type="molecule type" value="Genomic_DNA"/>
</dbReference>
<dbReference type="GO" id="GO:0051539">
    <property type="term" value="F:4 iron, 4 sulfur cluster binding"/>
    <property type="evidence" value="ECO:0007669"/>
    <property type="project" value="UniProtKB-KW"/>
</dbReference>
<evidence type="ECO:0000256" key="3">
    <source>
        <dbReference type="ARBA" id="ARBA00009433"/>
    </source>
</evidence>
<dbReference type="GO" id="GO:0008177">
    <property type="term" value="F:succinate dehydrogenase (quinone) activity"/>
    <property type="evidence" value="ECO:0007669"/>
    <property type="project" value="UniProtKB-EC"/>
</dbReference>
<evidence type="ECO:0000256" key="7">
    <source>
        <dbReference type="ARBA" id="ARBA00022714"/>
    </source>
</evidence>
<evidence type="ECO:0000256" key="11">
    <source>
        <dbReference type="ARBA" id="ARBA00023004"/>
    </source>
</evidence>
<dbReference type="InterPro" id="IPR036010">
    <property type="entry name" value="2Fe-2S_ferredoxin-like_sf"/>
</dbReference>
<keyword evidence="19" id="KW-1185">Reference proteome</keyword>
<evidence type="ECO:0000256" key="6">
    <source>
        <dbReference type="ARBA" id="ARBA00022532"/>
    </source>
</evidence>
<evidence type="ECO:0000256" key="1">
    <source>
        <dbReference type="ARBA" id="ARBA00004443"/>
    </source>
</evidence>
<keyword evidence="15" id="KW-0496">Mitochondrion</keyword>
<dbReference type="GO" id="GO:0022904">
    <property type="term" value="P:respiratory electron transport chain"/>
    <property type="evidence" value="ECO:0007669"/>
    <property type="project" value="TreeGrafter"/>
</dbReference>
<keyword evidence="6" id="KW-0816">Tricarboxylic acid cycle</keyword>
<dbReference type="NCBIfam" id="TIGR00384">
    <property type="entry name" value="dhsB"/>
    <property type="match status" value="1"/>
</dbReference>
<dbReference type="InterPro" id="IPR004489">
    <property type="entry name" value="Succ_DH/fum_Rdtase_Fe-S"/>
</dbReference>
<dbReference type="PROSITE" id="PS51379">
    <property type="entry name" value="4FE4S_FER_2"/>
    <property type="match status" value="1"/>
</dbReference>
<dbReference type="InterPro" id="IPR050573">
    <property type="entry name" value="SDH/FRD_Iron-Sulfur"/>
</dbReference>